<feature type="transmembrane region" description="Helical" evidence="2">
    <location>
        <begin position="699"/>
        <end position="724"/>
    </location>
</feature>
<protein>
    <submittedName>
        <fullName evidence="3">Uncharacterized protein</fullName>
    </submittedName>
</protein>
<evidence type="ECO:0000313" key="3">
    <source>
        <dbReference type="EMBL" id="OSX69686.1"/>
    </source>
</evidence>
<keyword evidence="2" id="KW-0472">Membrane</keyword>
<keyword evidence="2" id="KW-1133">Transmembrane helix</keyword>
<dbReference type="AlphaFoldDB" id="A0A1X6NMI3"/>
<proteinExistence type="predicted"/>
<keyword evidence="4" id="KW-1185">Reference proteome</keyword>
<gene>
    <name evidence="3" type="ORF">BU14_1271s0001</name>
</gene>
<evidence type="ECO:0000256" key="2">
    <source>
        <dbReference type="SAM" id="Phobius"/>
    </source>
</evidence>
<keyword evidence="2" id="KW-0812">Transmembrane</keyword>
<feature type="compositionally biased region" description="Gly residues" evidence="1">
    <location>
        <begin position="771"/>
        <end position="790"/>
    </location>
</feature>
<dbReference type="EMBL" id="KV919439">
    <property type="protein sequence ID" value="OSX69686.1"/>
    <property type="molecule type" value="Genomic_DNA"/>
</dbReference>
<feature type="compositionally biased region" description="Basic residues" evidence="1">
    <location>
        <begin position="8"/>
        <end position="20"/>
    </location>
</feature>
<feature type="region of interest" description="Disordered" evidence="1">
    <location>
        <begin position="759"/>
        <end position="798"/>
    </location>
</feature>
<evidence type="ECO:0000313" key="4">
    <source>
        <dbReference type="Proteomes" id="UP000218209"/>
    </source>
</evidence>
<organism evidence="3 4">
    <name type="scientific">Porphyra umbilicalis</name>
    <name type="common">Purple laver</name>
    <name type="synonym">Red alga</name>
    <dbReference type="NCBI Taxonomy" id="2786"/>
    <lineage>
        <taxon>Eukaryota</taxon>
        <taxon>Rhodophyta</taxon>
        <taxon>Bangiophyceae</taxon>
        <taxon>Bangiales</taxon>
        <taxon>Bangiaceae</taxon>
        <taxon>Porphyra</taxon>
    </lineage>
</organism>
<feature type="compositionally biased region" description="Low complexity" evidence="1">
    <location>
        <begin position="567"/>
        <end position="587"/>
    </location>
</feature>
<dbReference type="Proteomes" id="UP000218209">
    <property type="component" value="Unassembled WGS sequence"/>
</dbReference>
<sequence>MDSGRWMRGVRRRRRRRRHAGTAAAAAAAGMAAAAGRTADDSDASSVDARGVAIVDRSSDSEAVGSWTSASDGGSTDGPGQPSSGRSGGRAAARRRRHDSNFDADGTPLKYNLLAAQAMGFWATTVRWSTSRVTSARLSFYLTLLTLAVCLAGTIVTVVFLSRDYQRAQAAPALSVNYVDEEKMTLPVLAFCMARGNSPAYPVGMGAGVGLAARAAGAPDYTGAPIFTLRAIVSLENGTSVEWPTTMAGGPAGSPVSIVYRGPPDASCGRVFSTLSVAAHRETLNQQPARSGVLAGSAAAIGAEPADVVAPAAGIATAQRCQLCYEVGRQAPNIVSRNVREARGPASVFEEMTGIRVEAVTLRAYASCMRFWKAGSFGFDEAIFLTNQVRLHKNNLIDRGTLHFGRLNVREVSHLFLNAFRATSFADFAPVEFRDDVADPADALCHTYFFSGYFYPSDGGDIRFTFDYNPGDISVWKRIGAGPYITETFEDDQYIVSGLPPPLSPAAMDLATATFPYLESPVQVFYVDAGEAKVPSAQAAQAAEAILPTPRLPSLTFRPTPTPLPPTSFSSLERQATDGSTSGAAGANGSVYMSEQELLWYDDPIYGRQVVRRLNGSERLLAVVPKDSLATIHFSRSVRDGNSIRHDAEVGLVSLALRQGLRLYESAIMQFDVRAFVTETLVERPTMTGLRFANDLTGFFSIFLGLTFFSVVIAPTNLFAFGFVNQWSKRRRARQARLAARAAEGRALGGSAGGVAGAAGVAGRRGAGDHTSGGGGGDSGDGGGGGGGSDGNDDGDELENRTRLWVGIEHGRQQEEMLPQAPWLSDLRNGLRRRRRERQAAAEATAATVGAAPPRGAAGGRGGWWPSRWFGGGETGGLAR</sequence>
<feature type="region of interest" description="Disordered" evidence="1">
    <location>
        <begin position="57"/>
        <end position="103"/>
    </location>
</feature>
<feature type="transmembrane region" description="Helical" evidence="2">
    <location>
        <begin position="140"/>
        <end position="161"/>
    </location>
</feature>
<evidence type="ECO:0000256" key="1">
    <source>
        <dbReference type="SAM" id="MobiDB-lite"/>
    </source>
</evidence>
<accession>A0A1X6NMI3</accession>
<feature type="compositionally biased region" description="Gly residues" evidence="1">
    <location>
        <begin position="870"/>
        <end position="880"/>
    </location>
</feature>
<feature type="region of interest" description="Disordered" evidence="1">
    <location>
        <begin position="1"/>
        <end position="25"/>
    </location>
</feature>
<name>A0A1X6NMI3_PORUM</name>
<reference evidence="3 4" key="1">
    <citation type="submission" date="2017-03" db="EMBL/GenBank/DDBJ databases">
        <title>WGS assembly of Porphyra umbilicalis.</title>
        <authorList>
            <person name="Brawley S.H."/>
            <person name="Blouin N.A."/>
            <person name="Ficko-Blean E."/>
            <person name="Wheeler G.L."/>
            <person name="Lohr M."/>
            <person name="Goodson H.V."/>
            <person name="Jenkins J.W."/>
            <person name="Blaby-Haas C.E."/>
            <person name="Helliwell K.E."/>
            <person name="Chan C."/>
            <person name="Marriage T."/>
            <person name="Bhattacharya D."/>
            <person name="Klein A.S."/>
            <person name="Badis Y."/>
            <person name="Brodie J."/>
            <person name="Cao Y."/>
            <person name="Collen J."/>
            <person name="Dittami S.M."/>
            <person name="Gachon C.M."/>
            <person name="Green B.R."/>
            <person name="Karpowicz S."/>
            <person name="Kim J.W."/>
            <person name="Kudahl U."/>
            <person name="Lin S."/>
            <person name="Michel G."/>
            <person name="Mittag M."/>
            <person name="Olson B.J."/>
            <person name="Pangilinan J."/>
            <person name="Peng Y."/>
            <person name="Qiu H."/>
            <person name="Shu S."/>
            <person name="Singer J.T."/>
            <person name="Smith A.G."/>
            <person name="Sprecher B.N."/>
            <person name="Wagner V."/>
            <person name="Wang W."/>
            <person name="Wang Z.-Y."/>
            <person name="Yan J."/>
            <person name="Yarish C."/>
            <person name="Zoeuner-Riek S."/>
            <person name="Zhuang Y."/>
            <person name="Zou Y."/>
            <person name="Lindquist E.A."/>
            <person name="Grimwood J."/>
            <person name="Barry K."/>
            <person name="Rokhsar D.S."/>
            <person name="Schmutz J."/>
            <person name="Stiller J.W."/>
            <person name="Grossman A.R."/>
            <person name="Prochnik S.E."/>
        </authorList>
    </citation>
    <scope>NUCLEOTIDE SEQUENCE [LARGE SCALE GENOMIC DNA]</scope>
    <source>
        <strain evidence="3">4086291</strain>
    </source>
</reference>
<feature type="compositionally biased region" description="Low complexity" evidence="1">
    <location>
        <begin position="841"/>
        <end position="856"/>
    </location>
</feature>
<feature type="transmembrane region" description="Helical" evidence="2">
    <location>
        <begin position="109"/>
        <end position="128"/>
    </location>
</feature>
<feature type="region of interest" description="Disordered" evidence="1">
    <location>
        <begin position="834"/>
        <end position="880"/>
    </location>
</feature>
<feature type="region of interest" description="Disordered" evidence="1">
    <location>
        <begin position="552"/>
        <end position="587"/>
    </location>
</feature>